<evidence type="ECO:0000256" key="16">
    <source>
        <dbReference type="ARBA" id="ARBA00023221"/>
    </source>
</evidence>
<organism evidence="19">
    <name type="scientific">Bactrocera dorsalis</name>
    <name type="common">Oriental fruit fly</name>
    <name type="synonym">Dacus dorsalis</name>
    <dbReference type="NCBI Taxonomy" id="27457"/>
    <lineage>
        <taxon>Eukaryota</taxon>
        <taxon>Metazoa</taxon>
        <taxon>Ecdysozoa</taxon>
        <taxon>Arthropoda</taxon>
        <taxon>Hexapoda</taxon>
        <taxon>Insecta</taxon>
        <taxon>Pterygota</taxon>
        <taxon>Neoptera</taxon>
        <taxon>Endopterygota</taxon>
        <taxon>Diptera</taxon>
        <taxon>Brachycera</taxon>
        <taxon>Muscomorpha</taxon>
        <taxon>Tephritoidea</taxon>
        <taxon>Tephritidae</taxon>
        <taxon>Bactrocera</taxon>
        <taxon>Bactrocera</taxon>
    </lineage>
</organism>
<feature type="binding site" evidence="18">
    <location>
        <position position="165"/>
    </location>
    <ligand>
        <name>substrate</name>
    </ligand>
</feature>
<keyword evidence="10" id="KW-0152">Cholesterol biosynthesis</keyword>
<keyword evidence="14" id="KW-0443">Lipid metabolism</keyword>
<dbReference type="PANTHER" id="PTHR13101">
    <property type="entry name" value="PHOSPHOMEVALONATE KINASE"/>
    <property type="match status" value="1"/>
</dbReference>
<dbReference type="AlphaFoldDB" id="A0A034WMC2"/>
<comment type="subcellular location">
    <subcellularLocation>
        <location evidence="1">Cytoplasm</location>
        <location evidence="1">Cytosol</location>
    </subcellularLocation>
</comment>
<evidence type="ECO:0000256" key="13">
    <source>
        <dbReference type="ARBA" id="ARBA00023011"/>
    </source>
</evidence>
<evidence type="ECO:0000256" key="18">
    <source>
        <dbReference type="PIRSR" id="PIRSR036639-1"/>
    </source>
</evidence>
<gene>
    <name evidence="19" type="primary">PMVK</name>
</gene>
<dbReference type="GO" id="GO:0004631">
    <property type="term" value="F:phosphomevalonate kinase activity"/>
    <property type="evidence" value="ECO:0007669"/>
    <property type="project" value="UniProtKB-EC"/>
</dbReference>
<keyword evidence="5" id="KW-0444">Lipid biosynthesis</keyword>
<dbReference type="InterPro" id="IPR027417">
    <property type="entry name" value="P-loop_NTPase"/>
</dbReference>
<evidence type="ECO:0000256" key="11">
    <source>
        <dbReference type="ARBA" id="ARBA00022840"/>
    </source>
</evidence>
<protein>
    <recommendedName>
        <fullName evidence="17">Phosphomevalonate kinase</fullName>
        <ecNumber evidence="3">2.7.4.2</ecNumber>
    </recommendedName>
</protein>
<dbReference type="InterPro" id="IPR005919">
    <property type="entry name" value="Pmev_kin_anim"/>
</dbReference>
<dbReference type="GeneID" id="105230627"/>
<dbReference type="RefSeq" id="XP_011209826.2">
    <property type="nucleotide sequence ID" value="XM_011211524.4"/>
</dbReference>
<keyword evidence="15" id="KW-1207">Sterol metabolism</keyword>
<evidence type="ECO:0000256" key="15">
    <source>
        <dbReference type="ARBA" id="ARBA00023166"/>
    </source>
</evidence>
<dbReference type="GO" id="GO:0006695">
    <property type="term" value="P:cholesterol biosynthetic process"/>
    <property type="evidence" value="ECO:0007669"/>
    <property type="project" value="UniProtKB-KW"/>
</dbReference>
<dbReference type="OrthoDB" id="2401875at2759"/>
<evidence type="ECO:0000256" key="6">
    <source>
        <dbReference type="ARBA" id="ARBA00022548"/>
    </source>
</evidence>
<keyword evidence="13" id="KW-0756">Sterol biosynthesis</keyword>
<comment type="pathway">
    <text evidence="2">Isoprenoid biosynthesis; isopentenyl diphosphate biosynthesis via mevalonate pathway; isopentenyl diphosphate from (R)-mevalonate: step 2/3.</text>
</comment>
<dbReference type="EC" id="2.7.4.2" evidence="3"/>
<dbReference type="Gene3D" id="3.40.50.300">
    <property type="entry name" value="P-loop containing nucleotide triphosphate hydrolases"/>
    <property type="match status" value="1"/>
</dbReference>
<evidence type="ECO:0000256" key="17">
    <source>
        <dbReference type="ARBA" id="ARBA00034549"/>
    </source>
</evidence>
<evidence type="ECO:0000256" key="3">
    <source>
        <dbReference type="ARBA" id="ARBA00012958"/>
    </source>
</evidence>
<dbReference type="EMBL" id="GAKP01003163">
    <property type="protein sequence ID" value="JAC55789.1"/>
    <property type="molecule type" value="Transcribed_RNA"/>
</dbReference>
<dbReference type="GO" id="GO:0019287">
    <property type="term" value="P:isopentenyl diphosphate biosynthetic process, mevalonate pathway"/>
    <property type="evidence" value="ECO:0007669"/>
    <property type="project" value="UniProtKB-UniPathway"/>
</dbReference>
<dbReference type="GO" id="GO:0005524">
    <property type="term" value="F:ATP binding"/>
    <property type="evidence" value="ECO:0007669"/>
    <property type="project" value="UniProtKB-KW"/>
</dbReference>
<evidence type="ECO:0000256" key="9">
    <source>
        <dbReference type="ARBA" id="ARBA00022777"/>
    </source>
</evidence>
<dbReference type="EMBL" id="GAKP01003161">
    <property type="protein sequence ID" value="JAC55791.1"/>
    <property type="molecule type" value="Transcribed_RNA"/>
</dbReference>
<keyword evidence="4" id="KW-0963">Cytoplasm</keyword>
<evidence type="ECO:0000256" key="8">
    <source>
        <dbReference type="ARBA" id="ARBA00022741"/>
    </source>
</evidence>
<evidence type="ECO:0000256" key="1">
    <source>
        <dbReference type="ARBA" id="ARBA00004514"/>
    </source>
</evidence>
<accession>A0A034WMC2</accession>
<evidence type="ECO:0000256" key="4">
    <source>
        <dbReference type="ARBA" id="ARBA00022490"/>
    </source>
</evidence>
<keyword evidence="16" id="KW-0753">Steroid metabolism</keyword>
<keyword evidence="7" id="KW-0808">Transferase</keyword>
<evidence type="ECO:0000313" key="19">
    <source>
        <dbReference type="EMBL" id="JAC55789.1"/>
    </source>
</evidence>
<dbReference type="FunFam" id="3.40.50.300:FF:001026">
    <property type="entry name" value="Phosphomevalonate kinase"/>
    <property type="match status" value="1"/>
</dbReference>
<dbReference type="UniPathway" id="UPA00057">
    <property type="reaction ID" value="UER00099"/>
</dbReference>
<evidence type="ECO:0000256" key="14">
    <source>
        <dbReference type="ARBA" id="ARBA00023098"/>
    </source>
</evidence>
<dbReference type="NCBIfam" id="TIGR01223">
    <property type="entry name" value="Pmev_kin_anim"/>
    <property type="match status" value="1"/>
</dbReference>
<evidence type="ECO:0000256" key="2">
    <source>
        <dbReference type="ARBA" id="ARBA00005017"/>
    </source>
</evidence>
<dbReference type="KEGG" id="bdr:105230627"/>
<evidence type="ECO:0000256" key="12">
    <source>
        <dbReference type="ARBA" id="ARBA00022955"/>
    </source>
</evidence>
<dbReference type="RefSeq" id="XP_011209825.2">
    <property type="nucleotide sequence ID" value="XM_011211523.4"/>
</dbReference>
<dbReference type="Pfam" id="PF04275">
    <property type="entry name" value="P-mevalo_kinase"/>
    <property type="match status" value="1"/>
</dbReference>
<evidence type="ECO:0000256" key="5">
    <source>
        <dbReference type="ARBA" id="ARBA00022516"/>
    </source>
</evidence>
<name>A0A034WMC2_BACDO</name>
<reference evidence="19" key="1">
    <citation type="journal article" date="2014" name="BMC Genomics">
        <title>Characterizing the developmental transcriptome of the oriental fruit fly, Bactrocera dorsalis (Diptera: Tephritidae) through comparative genomic analysis with Drosophila melanogaster utilizing modENCODE datasets.</title>
        <authorList>
            <person name="Geib S.M."/>
            <person name="Calla B."/>
            <person name="Hall B."/>
            <person name="Hou S."/>
            <person name="Manoukis N.C."/>
        </authorList>
    </citation>
    <scope>NUCLEOTIDE SEQUENCE</scope>
    <source>
        <strain evidence="19">Punador</strain>
    </source>
</reference>
<evidence type="ECO:0000256" key="7">
    <source>
        <dbReference type="ARBA" id="ARBA00022679"/>
    </source>
</evidence>
<keyword evidence="8 18" id="KW-0547">Nucleotide-binding</keyword>
<keyword evidence="6" id="KW-0153">Cholesterol metabolism</keyword>
<feature type="binding site" evidence="18">
    <location>
        <begin position="13"/>
        <end position="19"/>
    </location>
    <ligand>
        <name>ATP</name>
        <dbReference type="ChEBI" id="CHEBI:30616"/>
    </ligand>
</feature>
<keyword evidence="9 19" id="KW-0418">Kinase</keyword>
<proteinExistence type="predicted"/>
<sequence length="186" mass="21603">MDGVKKILLISGKRKSGKDYISSALQNILGDRCQIVHISEPIKVEWAKRLNLNLSELLSDGPYKEKYRKDMIEWSDSVRMTDYGYFCRSAMLHAHAEFVIVSDVRRKTDIKYFHENYGSLVLTIRINTKDPIRIERGWVFTNGVDDVPSECDLDDYNQWDVVLQNNCMSDGESCIEILKDKLKLYI</sequence>
<dbReference type="PANTHER" id="PTHR13101:SF1">
    <property type="entry name" value="PHOSPHOMEVALONATE KINASE"/>
    <property type="match status" value="1"/>
</dbReference>
<feature type="binding site" evidence="18">
    <location>
        <position position="136"/>
    </location>
    <ligand>
        <name>ATP</name>
        <dbReference type="ChEBI" id="CHEBI:30616"/>
    </ligand>
</feature>
<keyword evidence="11 18" id="KW-0067">ATP-binding</keyword>
<keyword evidence="12" id="KW-0752">Steroid biosynthesis</keyword>
<dbReference type="PIRSF" id="PIRSF036639">
    <property type="entry name" value="PMK_anim"/>
    <property type="match status" value="1"/>
</dbReference>
<dbReference type="GO" id="GO:0005829">
    <property type="term" value="C:cytosol"/>
    <property type="evidence" value="ECO:0007669"/>
    <property type="project" value="UniProtKB-SubCell"/>
</dbReference>
<evidence type="ECO:0000256" key="10">
    <source>
        <dbReference type="ARBA" id="ARBA00022778"/>
    </source>
</evidence>